<keyword evidence="2" id="KW-0378">Hydrolase</keyword>
<dbReference type="InterPro" id="IPR029058">
    <property type="entry name" value="AB_hydrolase_fold"/>
</dbReference>
<comment type="caution">
    <text evidence="2">The sequence shown here is derived from an EMBL/GenBank/DDBJ whole genome shotgun (WGS) entry which is preliminary data.</text>
</comment>
<dbReference type="AlphaFoldDB" id="A0AAV3TCH5"/>
<evidence type="ECO:0000259" key="1">
    <source>
        <dbReference type="Pfam" id="PF12697"/>
    </source>
</evidence>
<protein>
    <submittedName>
        <fullName evidence="2">Alpha/beta hydrolase</fullName>
    </submittedName>
</protein>
<dbReference type="Gene3D" id="3.40.50.1820">
    <property type="entry name" value="alpha/beta hydrolase"/>
    <property type="match status" value="1"/>
</dbReference>
<evidence type="ECO:0000313" key="3">
    <source>
        <dbReference type="Proteomes" id="UP001500420"/>
    </source>
</evidence>
<dbReference type="PRINTS" id="PR00111">
    <property type="entry name" value="ABHYDROLASE"/>
</dbReference>
<accession>A0AAV3TCH5</accession>
<feature type="domain" description="AB hydrolase-1" evidence="1">
    <location>
        <begin position="25"/>
        <end position="247"/>
    </location>
</feature>
<dbReference type="PANTHER" id="PTHR43194">
    <property type="entry name" value="HYDROLASE ALPHA/BETA FOLD FAMILY"/>
    <property type="match status" value="1"/>
</dbReference>
<dbReference type="Proteomes" id="UP001500420">
    <property type="component" value="Unassembled WGS sequence"/>
</dbReference>
<dbReference type="InterPro" id="IPR000073">
    <property type="entry name" value="AB_hydrolase_1"/>
</dbReference>
<reference evidence="2 3" key="1">
    <citation type="journal article" date="2019" name="Int. J. Syst. Evol. Microbiol.">
        <title>The Global Catalogue of Microorganisms (GCM) 10K type strain sequencing project: providing services to taxonomists for standard genome sequencing and annotation.</title>
        <authorList>
            <consortium name="The Broad Institute Genomics Platform"/>
            <consortium name="The Broad Institute Genome Sequencing Center for Infectious Disease"/>
            <person name="Wu L."/>
            <person name="Ma J."/>
        </authorList>
    </citation>
    <scope>NUCLEOTIDE SEQUENCE [LARGE SCALE GENOMIC DNA]</scope>
    <source>
        <strain evidence="2 3">JCM 16328</strain>
    </source>
</reference>
<dbReference type="EMBL" id="BAAADV010000007">
    <property type="protein sequence ID" value="GAA0678198.1"/>
    <property type="molecule type" value="Genomic_DNA"/>
</dbReference>
<evidence type="ECO:0000313" key="2">
    <source>
        <dbReference type="EMBL" id="GAA0678198.1"/>
    </source>
</evidence>
<dbReference type="SUPFAM" id="SSF53474">
    <property type="entry name" value="alpha/beta-Hydrolases"/>
    <property type="match status" value="1"/>
</dbReference>
<gene>
    <name evidence="2" type="ORF">GCM10009020_28030</name>
</gene>
<dbReference type="PANTHER" id="PTHR43194:SF2">
    <property type="entry name" value="PEROXISOMAL MEMBRANE PROTEIN LPX1"/>
    <property type="match status" value="1"/>
</dbReference>
<proteinExistence type="predicted"/>
<dbReference type="RefSeq" id="WP_343774682.1">
    <property type="nucleotide sequence ID" value="NZ_BAAADV010000007.1"/>
</dbReference>
<organism evidence="2 3">
    <name type="scientific">Natronoarchaeum mannanilyticum</name>
    <dbReference type="NCBI Taxonomy" id="926360"/>
    <lineage>
        <taxon>Archaea</taxon>
        <taxon>Methanobacteriati</taxon>
        <taxon>Methanobacteriota</taxon>
        <taxon>Stenosarchaea group</taxon>
        <taxon>Halobacteria</taxon>
        <taxon>Halobacteriales</taxon>
        <taxon>Natronoarchaeaceae</taxon>
    </lineage>
</organism>
<dbReference type="GO" id="GO:0016787">
    <property type="term" value="F:hydrolase activity"/>
    <property type="evidence" value="ECO:0007669"/>
    <property type="project" value="UniProtKB-KW"/>
</dbReference>
<name>A0AAV3TCH5_9EURY</name>
<sequence>MNEVTQHGRSTAYRRFDRDAEGPTLLFVHGSGGSSAVWKSQARLADEYPVVAMDLSGHGDSDDVDADPGYSTLSMYADDVIAVAREVDADALVGNSLGGAVLLHVALERDYEPSALALAGTGARLSVLDDLLDWLDDDFERAIEFLHGPDRLFHDPAEELLEASSAMFRETGQDVVRRDFRTVHEFDVRDELHRVDAPALAVCGANDQLTPPWFHEYLAENLPDAAYAVIEDAAHLSMLERPEAFNRVLRRFVEGVEENGTIE</sequence>
<dbReference type="Pfam" id="PF12697">
    <property type="entry name" value="Abhydrolase_6"/>
    <property type="match status" value="1"/>
</dbReference>
<dbReference type="InterPro" id="IPR050228">
    <property type="entry name" value="Carboxylesterase_BioH"/>
</dbReference>
<keyword evidence="3" id="KW-1185">Reference proteome</keyword>